<dbReference type="InterPro" id="IPR047930">
    <property type="entry name" value="Transpos_IS6"/>
</dbReference>
<organism evidence="5 6">
    <name type="scientific">Commensalibacter nepenthis</name>
    <dbReference type="NCBI Taxonomy" id="3043872"/>
    <lineage>
        <taxon>Bacteria</taxon>
        <taxon>Pseudomonadati</taxon>
        <taxon>Pseudomonadota</taxon>
        <taxon>Alphaproteobacteria</taxon>
        <taxon>Acetobacterales</taxon>
        <taxon>Acetobacteraceae</taxon>
    </lineage>
</organism>
<reference evidence="5" key="1">
    <citation type="submission" date="2023-05" db="EMBL/GenBank/DDBJ databases">
        <title>Whole genome sequence of Commensalibacter sp.</title>
        <authorList>
            <person name="Charoenyingcharoen P."/>
            <person name="Yukphan P."/>
        </authorList>
    </citation>
    <scope>NUCLEOTIDE SEQUENCE</scope>
    <source>
        <strain evidence="5">TBRC 10068</strain>
    </source>
</reference>
<keyword evidence="1" id="KW-0815">Transposition</keyword>
<evidence type="ECO:0000313" key="6">
    <source>
        <dbReference type="Proteomes" id="UP001431775"/>
    </source>
</evidence>
<evidence type="ECO:0000313" key="5">
    <source>
        <dbReference type="EMBL" id="MDI2113806.1"/>
    </source>
</evidence>
<dbReference type="PANTHER" id="PTHR35528">
    <property type="entry name" value="BLL1675 PROTEIN"/>
    <property type="match status" value="1"/>
</dbReference>
<protein>
    <submittedName>
        <fullName evidence="5">IS6 family transposase</fullName>
    </submittedName>
</protein>
<dbReference type="RefSeq" id="WP_281463509.1">
    <property type="nucleotide sequence ID" value="NZ_JASBAN010000002.1"/>
</dbReference>
<name>A0ABT6QAJ6_9PROT</name>
<evidence type="ECO:0000259" key="4">
    <source>
        <dbReference type="Pfam" id="PF13610"/>
    </source>
</evidence>
<dbReference type="Proteomes" id="UP001431775">
    <property type="component" value="Unassembled WGS sequence"/>
</dbReference>
<comment type="caution">
    <text evidence="5">The sequence shown here is derived from an EMBL/GenBank/DDBJ whole genome shotgun (WGS) entry which is preliminary data.</text>
</comment>
<accession>A0ABT6QAJ6</accession>
<dbReference type="EMBL" id="JASBAN010000002">
    <property type="protein sequence ID" value="MDI2113806.1"/>
    <property type="molecule type" value="Genomic_DNA"/>
</dbReference>
<proteinExistence type="predicted"/>
<dbReference type="InterPro" id="IPR052183">
    <property type="entry name" value="IS_Transposase"/>
</dbReference>
<evidence type="ECO:0000256" key="2">
    <source>
        <dbReference type="ARBA" id="ARBA00023125"/>
    </source>
</evidence>
<dbReference type="NCBIfam" id="NF033587">
    <property type="entry name" value="transpos_IS6"/>
    <property type="match status" value="1"/>
</dbReference>
<evidence type="ECO:0000256" key="1">
    <source>
        <dbReference type="ARBA" id="ARBA00022578"/>
    </source>
</evidence>
<sequence>MGTIYVYSKLILRPRNDFKGRHFNGLMIIQAVNWYLRYCLSYRDIEELFLERGINTDHSTLNRWVLRYAPLLEKRLRSYRKPHCGEVRIDETYIKVKGQWKYLYRATDKNGTAIDFLLTAKRNIKAAQRFFRKAFKKDGLFAPTHIGTDKALPFPKTIQTMKNEHILANHCVHETKKSLQQGIENDHFRLKRGIPRNGCFQSFHTARKTLKGYEAILWIKKGLGFKGKWTINEQIKLIQSIFGLNNNIPV</sequence>
<keyword evidence="3" id="KW-0233">DNA recombination</keyword>
<dbReference type="Pfam" id="PF13610">
    <property type="entry name" value="DDE_Tnp_IS240"/>
    <property type="match status" value="1"/>
</dbReference>
<feature type="domain" description="DDE" evidence="4">
    <location>
        <begin position="87"/>
        <end position="222"/>
    </location>
</feature>
<keyword evidence="2" id="KW-0238">DNA-binding</keyword>
<keyword evidence="6" id="KW-1185">Reference proteome</keyword>
<dbReference type="InterPro" id="IPR032874">
    <property type="entry name" value="DDE_dom"/>
</dbReference>
<evidence type="ECO:0000256" key="3">
    <source>
        <dbReference type="ARBA" id="ARBA00023172"/>
    </source>
</evidence>
<dbReference type="PANTHER" id="PTHR35528:SF3">
    <property type="entry name" value="BLL1675 PROTEIN"/>
    <property type="match status" value="1"/>
</dbReference>
<gene>
    <name evidence="5" type="ORF">QJV33_11050</name>
</gene>